<dbReference type="InterPro" id="IPR050266">
    <property type="entry name" value="AB_hydrolase_sf"/>
</dbReference>
<dbReference type="InterPro" id="IPR000073">
    <property type="entry name" value="AB_hydrolase_1"/>
</dbReference>
<dbReference type="PANTHER" id="PTHR43798:SF33">
    <property type="entry name" value="HYDROLASE, PUTATIVE (AFU_ORTHOLOGUE AFUA_2G14860)-RELATED"/>
    <property type="match status" value="1"/>
</dbReference>
<proteinExistence type="predicted"/>
<dbReference type="Gene3D" id="3.40.50.1820">
    <property type="entry name" value="alpha/beta hydrolase"/>
    <property type="match status" value="1"/>
</dbReference>
<sequence>MRDKSRIISEAKPLWIKPQEAAQLVRNARMRLPRGDWFWREAGKPDSLTVVCLHGAAHDGGQWQGLVEALGRSTHCLAPDLPGVGESGRPRWESLPGLLAAIDEWLDALRVDRLWLLGADLGAWIAISYALYRPHRVLGVLLVDPEQTLKGAQLRFRWPQLGSPRRRRQTAAQALLKRAVRSPESPIALEWGTVRAEILETKNWDSLVCPVWTLRAVRETGRDRGRSAKGPHAAWLAQTRQAFLPLEGGQQIQEAPELVAEIIARTMANPRSPILQLDL</sequence>
<dbReference type="SUPFAM" id="SSF53474">
    <property type="entry name" value="alpha/beta-Hydrolases"/>
    <property type="match status" value="1"/>
</dbReference>
<dbReference type="Proteomes" id="UP001604335">
    <property type="component" value="Unassembled WGS sequence"/>
</dbReference>
<name>A0ABW7CCW6_9CYAN</name>
<reference evidence="3" key="1">
    <citation type="journal article" date="2024" name="Algal Res.">
        <title>Biochemical, toxicological and genomic investigation of a high-biomass producing Limnothrix strain isolated from Italian shallow drinking water reservoir.</title>
        <authorList>
            <person name="Simonazzi M."/>
            <person name="Shishido T.K."/>
            <person name="Delbaje E."/>
            <person name="Wahlsten M."/>
            <person name="Fewer D.P."/>
            <person name="Sivonen K."/>
            <person name="Pezzolesi L."/>
            <person name="Pistocchi R."/>
        </authorList>
    </citation>
    <scope>NUCLEOTIDE SEQUENCE [LARGE SCALE GENOMIC DNA]</scope>
    <source>
        <strain evidence="3">LRLZ20PSL1</strain>
    </source>
</reference>
<dbReference type="EMBL" id="JAZAQF010000086">
    <property type="protein sequence ID" value="MFG3818950.1"/>
    <property type="molecule type" value="Genomic_DNA"/>
</dbReference>
<keyword evidence="3" id="KW-1185">Reference proteome</keyword>
<gene>
    <name evidence="2" type="ORF">VPK24_15005</name>
</gene>
<dbReference type="GO" id="GO:0016787">
    <property type="term" value="F:hydrolase activity"/>
    <property type="evidence" value="ECO:0007669"/>
    <property type="project" value="UniProtKB-KW"/>
</dbReference>
<protein>
    <submittedName>
        <fullName evidence="2">Alpha/beta fold hydrolase</fullName>
    </submittedName>
</protein>
<feature type="domain" description="AB hydrolase-1" evidence="1">
    <location>
        <begin position="49"/>
        <end position="199"/>
    </location>
</feature>
<evidence type="ECO:0000313" key="3">
    <source>
        <dbReference type="Proteomes" id="UP001604335"/>
    </source>
</evidence>
<evidence type="ECO:0000259" key="1">
    <source>
        <dbReference type="Pfam" id="PF00561"/>
    </source>
</evidence>
<comment type="caution">
    <text evidence="2">The sequence shown here is derived from an EMBL/GenBank/DDBJ whole genome shotgun (WGS) entry which is preliminary data.</text>
</comment>
<dbReference type="InterPro" id="IPR029058">
    <property type="entry name" value="AB_hydrolase_fold"/>
</dbReference>
<dbReference type="Pfam" id="PF00561">
    <property type="entry name" value="Abhydrolase_1"/>
    <property type="match status" value="1"/>
</dbReference>
<organism evidence="2 3">
    <name type="scientific">Limnothrix redekei LRLZ20PSL1</name>
    <dbReference type="NCBI Taxonomy" id="3112953"/>
    <lineage>
        <taxon>Bacteria</taxon>
        <taxon>Bacillati</taxon>
        <taxon>Cyanobacteriota</taxon>
        <taxon>Cyanophyceae</taxon>
        <taxon>Pseudanabaenales</taxon>
        <taxon>Pseudanabaenaceae</taxon>
        <taxon>Limnothrix</taxon>
    </lineage>
</organism>
<dbReference type="PANTHER" id="PTHR43798">
    <property type="entry name" value="MONOACYLGLYCEROL LIPASE"/>
    <property type="match status" value="1"/>
</dbReference>
<evidence type="ECO:0000313" key="2">
    <source>
        <dbReference type="EMBL" id="MFG3818950.1"/>
    </source>
</evidence>
<keyword evidence="2" id="KW-0378">Hydrolase</keyword>
<accession>A0ABW7CCW6</accession>